<feature type="non-terminal residue" evidence="6">
    <location>
        <position position="1"/>
    </location>
</feature>
<keyword evidence="2" id="KW-0547">Nucleotide-binding</keyword>
<proteinExistence type="predicted"/>
<evidence type="ECO:0000259" key="4">
    <source>
        <dbReference type="Pfam" id="PF01225"/>
    </source>
</evidence>
<dbReference type="SUPFAM" id="SSF63418">
    <property type="entry name" value="MurE/MurF N-terminal domain"/>
    <property type="match status" value="1"/>
</dbReference>
<gene>
    <name evidence="6" type="ORF">S12H4_49770</name>
</gene>
<comment type="caution">
    <text evidence="6">The sequence shown here is derived from an EMBL/GenBank/DDBJ whole genome shotgun (WGS) entry which is preliminary data.</text>
</comment>
<evidence type="ECO:0000259" key="5">
    <source>
        <dbReference type="Pfam" id="PF08245"/>
    </source>
</evidence>
<dbReference type="Gene3D" id="3.40.1190.10">
    <property type="entry name" value="Mur-like, catalytic domain"/>
    <property type="match status" value="1"/>
</dbReference>
<dbReference type="PANTHER" id="PTHR23135">
    <property type="entry name" value="MUR LIGASE FAMILY MEMBER"/>
    <property type="match status" value="1"/>
</dbReference>
<dbReference type="InterPro" id="IPR000713">
    <property type="entry name" value="Mur_ligase_N"/>
</dbReference>
<dbReference type="InterPro" id="IPR018109">
    <property type="entry name" value="Folylpolyglutamate_synth_CS"/>
</dbReference>
<feature type="domain" description="Mur ligase N-terminal catalytic" evidence="4">
    <location>
        <begin position="19"/>
        <end position="93"/>
    </location>
</feature>
<evidence type="ECO:0000313" key="6">
    <source>
        <dbReference type="EMBL" id="GAJ14584.1"/>
    </source>
</evidence>
<feature type="domain" description="Mur ligase central" evidence="5">
    <location>
        <begin position="105"/>
        <end position="241"/>
    </location>
</feature>
<dbReference type="Pfam" id="PF01225">
    <property type="entry name" value="Mur_ligase"/>
    <property type="match status" value="1"/>
</dbReference>
<feature type="non-terminal residue" evidence="6">
    <location>
        <position position="245"/>
    </location>
</feature>
<dbReference type="GO" id="GO:0005524">
    <property type="term" value="F:ATP binding"/>
    <property type="evidence" value="ECO:0007669"/>
    <property type="project" value="UniProtKB-KW"/>
</dbReference>
<dbReference type="PANTHER" id="PTHR23135:SF4">
    <property type="entry name" value="UDP-N-ACETYLMURAMOYL-L-ALANYL-D-GLUTAMATE--2,6-DIAMINOPIMELATE LIGASE MURE HOMOLOG, CHLOROPLASTIC"/>
    <property type="match status" value="1"/>
</dbReference>
<dbReference type="EMBL" id="BARW01031261">
    <property type="protein sequence ID" value="GAJ14584.1"/>
    <property type="molecule type" value="Genomic_DNA"/>
</dbReference>
<reference evidence="6" key="1">
    <citation type="journal article" date="2014" name="Front. Microbiol.">
        <title>High frequency of phylogenetically diverse reductive dehalogenase-homologous genes in deep subseafloor sedimentary metagenomes.</title>
        <authorList>
            <person name="Kawai M."/>
            <person name="Futagami T."/>
            <person name="Toyoda A."/>
            <person name="Takaki Y."/>
            <person name="Nishi S."/>
            <person name="Hori S."/>
            <person name="Arai W."/>
            <person name="Tsubouchi T."/>
            <person name="Morono Y."/>
            <person name="Uchiyama I."/>
            <person name="Ito T."/>
            <person name="Fujiyama A."/>
            <person name="Inagaki F."/>
            <person name="Takami H."/>
        </authorList>
    </citation>
    <scope>NUCLEOTIDE SEQUENCE</scope>
    <source>
        <strain evidence="6">Expedition CK06-06</strain>
    </source>
</reference>
<keyword evidence="3" id="KW-0067">ATP-binding</keyword>
<accession>X1UAS2</accession>
<evidence type="ECO:0008006" key="7">
    <source>
        <dbReference type="Google" id="ProtNLM"/>
    </source>
</evidence>
<evidence type="ECO:0000256" key="2">
    <source>
        <dbReference type="ARBA" id="ARBA00022741"/>
    </source>
</evidence>
<dbReference type="SUPFAM" id="SSF53623">
    <property type="entry name" value="MurD-like peptide ligases, catalytic domain"/>
    <property type="match status" value="1"/>
</dbReference>
<dbReference type="AlphaFoldDB" id="X1UAS2"/>
<dbReference type="InterPro" id="IPR013221">
    <property type="entry name" value="Mur_ligase_cen"/>
</dbReference>
<organism evidence="6">
    <name type="scientific">marine sediment metagenome</name>
    <dbReference type="NCBI Taxonomy" id="412755"/>
    <lineage>
        <taxon>unclassified sequences</taxon>
        <taxon>metagenomes</taxon>
        <taxon>ecological metagenomes</taxon>
    </lineage>
</organism>
<name>X1UAS2_9ZZZZ</name>
<dbReference type="InterPro" id="IPR036565">
    <property type="entry name" value="Mur-like_cat_sf"/>
</dbReference>
<dbReference type="InterPro" id="IPR035911">
    <property type="entry name" value="MurE/MurF_N"/>
</dbReference>
<dbReference type="Gene3D" id="3.40.1390.10">
    <property type="entry name" value="MurE/MurF, N-terminal domain"/>
    <property type="match status" value="1"/>
</dbReference>
<evidence type="ECO:0000256" key="1">
    <source>
        <dbReference type="ARBA" id="ARBA00022598"/>
    </source>
</evidence>
<dbReference type="PROSITE" id="PS01011">
    <property type="entry name" value="FOLYLPOLYGLU_SYNT_1"/>
    <property type="match status" value="1"/>
</dbReference>
<dbReference type="GO" id="GO:0004326">
    <property type="term" value="F:tetrahydrofolylpolyglutamate synthase activity"/>
    <property type="evidence" value="ECO:0007669"/>
    <property type="project" value="InterPro"/>
</dbReference>
<sequence>DYLLKGQHVLEQHGKTDIEITGLTTDSRAVEKGYLFVAVKGSNEDGHRYLDHAIQRGARALLVEQGEKPIGGVTVIRVPDTRVALSELASRFYQYPTCNLNLIGITGTNGKTTTSYLLETILMEAGREVGVIGTISYRFKEKSLGASLTTPESTDLMRMMREMKDAGVTDIIVEVSSHSLDQGRTRGLKWSRAIFTSFSRDHLDYHSSMEEYFRAKSLLFDSLGENQKSDEAKAIINMDDPKGTI</sequence>
<keyword evidence="1" id="KW-0436">Ligase</keyword>
<protein>
    <recommendedName>
        <fullName evidence="7">Mur ligase central domain-containing protein</fullName>
    </recommendedName>
</protein>
<evidence type="ECO:0000256" key="3">
    <source>
        <dbReference type="ARBA" id="ARBA00022840"/>
    </source>
</evidence>
<dbReference type="Pfam" id="PF08245">
    <property type="entry name" value="Mur_ligase_M"/>
    <property type="match status" value="1"/>
</dbReference>